<name>A0ABW9VY58_9BURK</name>
<dbReference type="RefSeq" id="WP_161054612.1">
    <property type="nucleotide sequence ID" value="NZ_WWCT01000005.1"/>
</dbReference>
<organism evidence="1 2">
    <name type="scientific">Duganella levis</name>
    <dbReference type="NCBI Taxonomy" id="2692169"/>
    <lineage>
        <taxon>Bacteria</taxon>
        <taxon>Pseudomonadati</taxon>
        <taxon>Pseudomonadota</taxon>
        <taxon>Betaproteobacteria</taxon>
        <taxon>Burkholderiales</taxon>
        <taxon>Oxalobacteraceae</taxon>
        <taxon>Telluria group</taxon>
        <taxon>Duganella</taxon>
    </lineage>
</organism>
<reference evidence="1 2" key="1">
    <citation type="submission" date="2019-12" db="EMBL/GenBank/DDBJ databases">
        <title>Novel species isolated from a subtropical stream in China.</title>
        <authorList>
            <person name="Lu H."/>
        </authorList>
    </citation>
    <scope>NUCLEOTIDE SEQUENCE [LARGE SCALE GENOMIC DNA]</scope>
    <source>
        <strain evidence="1 2">CY42W</strain>
    </source>
</reference>
<keyword evidence="2" id="KW-1185">Reference proteome</keyword>
<evidence type="ECO:0000313" key="2">
    <source>
        <dbReference type="Proteomes" id="UP000642144"/>
    </source>
</evidence>
<evidence type="ECO:0008006" key="3">
    <source>
        <dbReference type="Google" id="ProtNLM"/>
    </source>
</evidence>
<sequence length="245" mass="25416">MGYGLRAVLVVLLLALVCRWGVAQVGPRYVIELPGGAADTAVVSQGRVQLAGRGLVLIRFQDLTILAVDADAEAYSQDAVHSWPAADLLLLLPASSGRYDGLAPLNALRDGVPVIVAETAGAAHAADAVAAVGGPRLYPMQPWNTLDLRKHAARLRVTAMPGLPGTVAVAGYLLEVGNSRASYRLYAGAADDEAATLAQRLPGADVALLPGRDGPQLLALNRGAPPPKQPAALTAAGYPFKAIRR</sequence>
<comment type="caution">
    <text evidence="1">The sequence shown here is derived from an EMBL/GenBank/DDBJ whole genome shotgun (WGS) entry which is preliminary data.</text>
</comment>
<accession>A0ABW9VY58</accession>
<gene>
    <name evidence="1" type="ORF">GTP69_09310</name>
</gene>
<proteinExistence type="predicted"/>
<dbReference type="EMBL" id="WWCT01000005">
    <property type="protein sequence ID" value="MYN26603.1"/>
    <property type="molecule type" value="Genomic_DNA"/>
</dbReference>
<dbReference type="Proteomes" id="UP000642144">
    <property type="component" value="Unassembled WGS sequence"/>
</dbReference>
<protein>
    <recommendedName>
        <fullName evidence="3">DUF4350 domain-containing protein</fullName>
    </recommendedName>
</protein>
<evidence type="ECO:0000313" key="1">
    <source>
        <dbReference type="EMBL" id="MYN26603.1"/>
    </source>
</evidence>